<feature type="non-terminal residue" evidence="1">
    <location>
        <position position="1"/>
    </location>
</feature>
<evidence type="ECO:0000313" key="2">
    <source>
        <dbReference type="Proteomes" id="UP000789342"/>
    </source>
</evidence>
<evidence type="ECO:0000313" key="1">
    <source>
        <dbReference type="EMBL" id="CAG8786019.1"/>
    </source>
</evidence>
<keyword evidence="2" id="KW-1185">Reference proteome</keyword>
<accession>A0A9N9JJY7</accession>
<reference evidence="1" key="1">
    <citation type="submission" date="2021-06" db="EMBL/GenBank/DDBJ databases">
        <authorList>
            <person name="Kallberg Y."/>
            <person name="Tangrot J."/>
            <person name="Rosling A."/>
        </authorList>
    </citation>
    <scope>NUCLEOTIDE SEQUENCE</scope>
    <source>
        <strain evidence="1">CL551</strain>
    </source>
</reference>
<dbReference type="AlphaFoldDB" id="A0A9N9JJY7"/>
<name>A0A9N9JJY7_9GLOM</name>
<dbReference type="Proteomes" id="UP000789342">
    <property type="component" value="Unassembled WGS sequence"/>
</dbReference>
<protein>
    <submittedName>
        <fullName evidence="1">14879_t:CDS:1</fullName>
    </submittedName>
</protein>
<sequence length="130" mass="15100">NAVVVMDILAQNAHRLEVSRLKTNYERDQEIIALLRKKQLISLAYKDPTKRLEYMYQSIHNDETLTKEEKRAVWGACKKMVPETLSFVVECSQKDQSSFAGQYVDAVQNIVLPLFIMTNTLYKMAFSFYP</sequence>
<feature type="non-terminal residue" evidence="1">
    <location>
        <position position="130"/>
    </location>
</feature>
<gene>
    <name evidence="1" type="ORF">AMORRO_LOCUS17734</name>
</gene>
<dbReference type="EMBL" id="CAJVPV010056723">
    <property type="protein sequence ID" value="CAG8786019.1"/>
    <property type="molecule type" value="Genomic_DNA"/>
</dbReference>
<comment type="caution">
    <text evidence="1">The sequence shown here is derived from an EMBL/GenBank/DDBJ whole genome shotgun (WGS) entry which is preliminary data.</text>
</comment>
<proteinExistence type="predicted"/>
<organism evidence="1 2">
    <name type="scientific">Acaulospora morrowiae</name>
    <dbReference type="NCBI Taxonomy" id="94023"/>
    <lineage>
        <taxon>Eukaryota</taxon>
        <taxon>Fungi</taxon>
        <taxon>Fungi incertae sedis</taxon>
        <taxon>Mucoromycota</taxon>
        <taxon>Glomeromycotina</taxon>
        <taxon>Glomeromycetes</taxon>
        <taxon>Diversisporales</taxon>
        <taxon>Acaulosporaceae</taxon>
        <taxon>Acaulospora</taxon>
    </lineage>
</organism>